<feature type="region of interest" description="Disordered" evidence="4">
    <location>
        <begin position="476"/>
        <end position="496"/>
    </location>
</feature>
<dbReference type="Pfam" id="PF24965">
    <property type="entry name" value="TRS130_4HB"/>
    <property type="match status" value="1"/>
</dbReference>
<dbReference type="GO" id="GO:0005829">
    <property type="term" value="C:cytosol"/>
    <property type="evidence" value="ECO:0007669"/>
    <property type="project" value="GOC"/>
</dbReference>
<evidence type="ECO:0000256" key="2">
    <source>
        <dbReference type="ARBA" id="ARBA00022448"/>
    </source>
</evidence>
<dbReference type="Proteomes" id="UP000799640">
    <property type="component" value="Unassembled WGS sequence"/>
</dbReference>
<keyword evidence="10" id="KW-1185">Reference proteome</keyword>
<gene>
    <name evidence="9" type="ORF">EJ06DRAFT_551146</name>
</gene>
<dbReference type="OrthoDB" id="10256906at2759"/>
<dbReference type="InterPro" id="IPR045126">
    <property type="entry name" value="TRAPPC10/Trs130"/>
</dbReference>
<dbReference type="Pfam" id="PF12584">
    <property type="entry name" value="TRAPPC10"/>
    <property type="match status" value="1"/>
</dbReference>
<dbReference type="InterPro" id="IPR056916">
    <property type="entry name" value="NTS_TR130"/>
</dbReference>
<evidence type="ECO:0000313" key="10">
    <source>
        <dbReference type="Proteomes" id="UP000799640"/>
    </source>
</evidence>
<evidence type="ECO:0000256" key="3">
    <source>
        <dbReference type="ARBA" id="ARBA00023034"/>
    </source>
</evidence>
<dbReference type="GO" id="GO:1990071">
    <property type="term" value="C:TRAPPII protein complex"/>
    <property type="evidence" value="ECO:0007669"/>
    <property type="project" value="InterPro"/>
</dbReference>
<evidence type="ECO:0000259" key="7">
    <source>
        <dbReference type="Pfam" id="PF23274"/>
    </source>
</evidence>
<dbReference type="GO" id="GO:0034498">
    <property type="term" value="P:early endosome to Golgi transport"/>
    <property type="evidence" value="ECO:0007669"/>
    <property type="project" value="TreeGrafter"/>
</dbReference>
<feature type="domain" description="TRAPPC10/Trs130 C-terminal" evidence="5">
    <location>
        <begin position="1207"/>
        <end position="1309"/>
    </location>
</feature>
<evidence type="ECO:0000259" key="6">
    <source>
        <dbReference type="Pfam" id="PF23036"/>
    </source>
</evidence>
<proteinExistence type="predicted"/>
<dbReference type="Pfam" id="PF23036">
    <property type="entry name" value="TRAPPC10_1st"/>
    <property type="match status" value="1"/>
</dbReference>
<feature type="domain" description="DUF7077" evidence="7">
    <location>
        <begin position="876"/>
        <end position="996"/>
    </location>
</feature>
<evidence type="ECO:0008006" key="11">
    <source>
        <dbReference type="Google" id="ProtNLM"/>
    </source>
</evidence>
<dbReference type="EMBL" id="ML996704">
    <property type="protein sequence ID" value="KAF2397090.1"/>
    <property type="molecule type" value="Genomic_DNA"/>
</dbReference>
<feature type="region of interest" description="Disordered" evidence="4">
    <location>
        <begin position="568"/>
        <end position="587"/>
    </location>
</feature>
<protein>
    <recommendedName>
        <fullName evidence="11">Trafficking protein particle complex subunit 10</fullName>
    </recommendedName>
</protein>
<dbReference type="InterPro" id="IPR056913">
    <property type="entry name" value="TRAPPC10/Trs130_N"/>
</dbReference>
<dbReference type="Pfam" id="PF23274">
    <property type="entry name" value="DUF7077"/>
    <property type="match status" value="1"/>
</dbReference>
<evidence type="ECO:0000259" key="8">
    <source>
        <dbReference type="Pfam" id="PF24967"/>
    </source>
</evidence>
<accession>A0A6G1HM47</accession>
<reference evidence="9" key="1">
    <citation type="journal article" date="2020" name="Stud. Mycol.">
        <title>101 Dothideomycetes genomes: a test case for predicting lifestyles and emergence of pathogens.</title>
        <authorList>
            <person name="Haridas S."/>
            <person name="Albert R."/>
            <person name="Binder M."/>
            <person name="Bloem J."/>
            <person name="Labutti K."/>
            <person name="Salamov A."/>
            <person name="Andreopoulos B."/>
            <person name="Baker S."/>
            <person name="Barry K."/>
            <person name="Bills G."/>
            <person name="Bluhm B."/>
            <person name="Cannon C."/>
            <person name="Castanera R."/>
            <person name="Culley D."/>
            <person name="Daum C."/>
            <person name="Ezra D."/>
            <person name="Gonzalez J."/>
            <person name="Henrissat B."/>
            <person name="Kuo A."/>
            <person name="Liang C."/>
            <person name="Lipzen A."/>
            <person name="Lutzoni F."/>
            <person name="Magnuson J."/>
            <person name="Mondo S."/>
            <person name="Nolan M."/>
            <person name="Ohm R."/>
            <person name="Pangilinan J."/>
            <person name="Park H.-J."/>
            <person name="Ramirez L."/>
            <person name="Alfaro M."/>
            <person name="Sun H."/>
            <person name="Tritt A."/>
            <person name="Yoshinaga Y."/>
            <person name="Zwiers L.-H."/>
            <person name="Turgeon B."/>
            <person name="Goodwin S."/>
            <person name="Spatafora J."/>
            <person name="Crous P."/>
            <person name="Grigoriev I."/>
        </authorList>
    </citation>
    <scope>NUCLEOTIDE SEQUENCE</scope>
    <source>
        <strain evidence="9">CBS 262.69</strain>
    </source>
</reference>
<feature type="compositionally biased region" description="Acidic residues" evidence="4">
    <location>
        <begin position="569"/>
        <end position="583"/>
    </location>
</feature>
<dbReference type="PANTHER" id="PTHR13251">
    <property type="entry name" value="EPILEPSY HOLOPROSENCEPHALY CANDIDATE 1/TMEM1"/>
    <property type="match status" value="1"/>
</dbReference>
<keyword evidence="3" id="KW-0333">Golgi apparatus</keyword>
<keyword evidence="2" id="KW-0813">Transport</keyword>
<dbReference type="InterPro" id="IPR055505">
    <property type="entry name" value="DUF7077"/>
</dbReference>
<dbReference type="Pfam" id="PF24967">
    <property type="entry name" value="NTS_TR130"/>
    <property type="match status" value="1"/>
</dbReference>
<organism evidence="9 10">
    <name type="scientific">Trichodelitschia bisporula</name>
    <dbReference type="NCBI Taxonomy" id="703511"/>
    <lineage>
        <taxon>Eukaryota</taxon>
        <taxon>Fungi</taxon>
        <taxon>Dikarya</taxon>
        <taxon>Ascomycota</taxon>
        <taxon>Pezizomycotina</taxon>
        <taxon>Dothideomycetes</taxon>
        <taxon>Dothideomycetes incertae sedis</taxon>
        <taxon>Phaeotrichales</taxon>
        <taxon>Phaeotrichaceae</taxon>
        <taxon>Trichodelitschia</taxon>
    </lineage>
</organism>
<feature type="domain" description="TRAPPC10/Trs130 N-terminal" evidence="6">
    <location>
        <begin position="9"/>
        <end position="383"/>
    </location>
</feature>
<evidence type="ECO:0000256" key="1">
    <source>
        <dbReference type="ARBA" id="ARBA00004555"/>
    </source>
</evidence>
<evidence type="ECO:0000256" key="4">
    <source>
        <dbReference type="SAM" id="MobiDB-lite"/>
    </source>
</evidence>
<feature type="domain" description="Trs130 NTS" evidence="8">
    <location>
        <begin position="602"/>
        <end position="687"/>
    </location>
</feature>
<dbReference type="PANTHER" id="PTHR13251:SF3">
    <property type="entry name" value="TRAFFICKING PROTEIN PARTICLE COMPLEX SUBUNIT 10"/>
    <property type="match status" value="1"/>
</dbReference>
<evidence type="ECO:0000313" key="9">
    <source>
        <dbReference type="EMBL" id="KAF2397090.1"/>
    </source>
</evidence>
<sequence length="1312" mass="144958">MEGGSAPISKVTVEYADPSNLFPLVADTFRAHLPLRNLHWKSPTRPLRSIDFLHVELVPSAAGAVQDDRRHQIPGLRRTPYLKIYLLRCDDSDTYKASARKAVREWVRSLGPASASAGAARGGQENHDACEWLVLHVVMPGSLAAVQSSARKEGGEKSKGVLGRGGSSILEKLKADFNIGGKGAMDRVAQVRLDPSAVPDGEAFGNVDEEGGAKLREEAWQDVVAKMKALILASFNLRVSQYEEDIRERDAQRSLPGWNFCTFFVLKEGLARGFESAGLVEDALMGYDELSLGLDTAIRELSEEGGSRRSDSFLGSTEELKDLLIWGAKGEGDAALENLFARPISAKRKNYRQLVLSNNISIFDFKCYIFARQMAILLRMGIPHSDELASIQDEAARTQYILETEDLGPLSDLCARGSSFISSVSRLMRADLHTASRTYDVSASDTLIDNLVSSWTYAVAQQLLEETTTRTVSAVARRQPVDPSHPPRSSSLSQNLSKNESQAIFDRLAQAALASDSRMLSRDRASDLETLAGRRAELGLLQRRVLERVGQVRGWEVGFGRFEGAKEDGMEDVDLDEDAESQDGEEKSLAGVCQSDMIRATQSLGDLREVYEKLTNMVLDHVLATRSTKVVEMLTADLALIKYDSGDYVSAANYLSRVTPLYSSHQWSAIETVLLKVHAACLAKLHRKDDHVRALLALLAQIVARRRGNSSKGLRSGEAEGQQLLKEIVTCSKELPYELSIPAEKYFEYVEVEPYIKHRDDRDGFMLRVKVRQLLSGNLKVDAARVRLRSIPAGGREIWLDSAEAAVLKEGVNWVEVGTNVTTDGTFVVDKVMLKANKIAFVHEPTGLEKAALNLPGSHQTMTTPIKARILCYPAPEAFHVTAALSRHIFIDQPRTLEIACESGWNEIQKAEVHIRSATGGLRLRTASTVYVSGDGELKKISAPGVIEFSSLPLRSKLVFKVPYDLEDNIPDVSLKLDIKYTTPHGVFDYISSPTITNDLPLDVNVHDLFKSTLLYSRFNIRTSKPIPLDILSVSLTGTDRFAITAPPVAPTPLTVFPAQPATLMYQIRQIARAEGTPPRQPAADEKPLTLAVDYRVLEDVVLSSLSANFASPLFASPFHPLIGLLRRAFVDRVRQIYTPADYEEVALLSRVRVPPFADMAWESLVDVLPPSTAGPLRKYLEEWHKACLWVGLLPNHPDPRRVTIKVPLPRLRVLHTAVLDLPAPSGGVYTTGTLIPATLRIVQTRRWDVGPMPEKLEFVYEIEAPPGLWLVGGMRRGRFWAKEGECKEWAVPLVPLMAGRLPVPGVEVYDA</sequence>
<dbReference type="GO" id="GO:0006891">
    <property type="term" value="P:intra-Golgi vesicle-mediated transport"/>
    <property type="evidence" value="ECO:0007669"/>
    <property type="project" value="TreeGrafter"/>
</dbReference>
<evidence type="ECO:0000259" key="5">
    <source>
        <dbReference type="Pfam" id="PF12584"/>
    </source>
</evidence>
<comment type="subcellular location">
    <subcellularLocation>
        <location evidence="1">Golgi apparatus</location>
    </subcellularLocation>
</comment>
<name>A0A6G1HM47_9PEZI</name>
<dbReference type="InterPro" id="IPR022233">
    <property type="entry name" value="TRAPPC10/Trs130_C"/>
</dbReference>
<feature type="compositionally biased region" description="Polar residues" evidence="4">
    <location>
        <begin position="487"/>
        <end position="496"/>
    </location>
</feature>